<feature type="transmembrane region" description="Helical" evidence="7">
    <location>
        <begin position="224"/>
        <end position="243"/>
    </location>
</feature>
<accession>A0ABR0LYE7</accession>
<feature type="transmembrane region" description="Helical" evidence="7">
    <location>
        <begin position="142"/>
        <end position="164"/>
    </location>
</feature>
<keyword evidence="5 6" id="KW-0472">Membrane</keyword>
<evidence type="ECO:0000313" key="9">
    <source>
        <dbReference type="EMBL" id="KAK5256582.1"/>
    </source>
</evidence>
<evidence type="ECO:0000256" key="2">
    <source>
        <dbReference type="ARBA" id="ARBA00008337"/>
    </source>
</evidence>
<dbReference type="PANTHER" id="PTHR14207:SF1">
    <property type="entry name" value="EMOPAMIL-BINDING PROTEIN-LIKE"/>
    <property type="match status" value="1"/>
</dbReference>
<evidence type="ECO:0000256" key="7">
    <source>
        <dbReference type="SAM" id="Phobius"/>
    </source>
</evidence>
<feature type="transmembrane region" description="Helical" evidence="7">
    <location>
        <begin position="6"/>
        <end position="26"/>
    </location>
</feature>
<dbReference type="Pfam" id="PF05241">
    <property type="entry name" value="EBP"/>
    <property type="match status" value="1"/>
</dbReference>
<evidence type="ECO:0000256" key="6">
    <source>
        <dbReference type="PROSITE-ProRule" id="PRU01087"/>
    </source>
</evidence>
<organism evidence="9 10">
    <name type="scientific">Cryomyces antarcticus</name>
    <dbReference type="NCBI Taxonomy" id="329879"/>
    <lineage>
        <taxon>Eukaryota</taxon>
        <taxon>Fungi</taxon>
        <taxon>Dikarya</taxon>
        <taxon>Ascomycota</taxon>
        <taxon>Pezizomycotina</taxon>
        <taxon>Dothideomycetes</taxon>
        <taxon>Dothideomycetes incertae sedis</taxon>
        <taxon>Cryomyces</taxon>
    </lineage>
</organism>
<keyword evidence="3 6" id="KW-0812">Transmembrane</keyword>
<dbReference type="Proteomes" id="UP001357485">
    <property type="component" value="Unassembled WGS sequence"/>
</dbReference>
<comment type="subcellular location">
    <subcellularLocation>
        <location evidence="1">Membrane</location>
        <topology evidence="1">Multi-pass membrane protein</topology>
    </subcellularLocation>
</comment>
<evidence type="ECO:0000313" key="10">
    <source>
        <dbReference type="Proteomes" id="UP001357485"/>
    </source>
</evidence>
<name>A0ABR0LYE7_9PEZI</name>
<dbReference type="EMBL" id="JAVRRA010008472">
    <property type="protein sequence ID" value="KAK5256582.1"/>
    <property type="molecule type" value="Genomic_DNA"/>
</dbReference>
<evidence type="ECO:0000256" key="4">
    <source>
        <dbReference type="ARBA" id="ARBA00022989"/>
    </source>
</evidence>
<comment type="caution">
    <text evidence="9">The sequence shown here is derived from an EMBL/GenBank/DDBJ whole genome shotgun (WGS) entry which is preliminary data.</text>
</comment>
<reference evidence="9 10" key="1">
    <citation type="submission" date="2023-08" db="EMBL/GenBank/DDBJ databases">
        <title>Black Yeasts Isolated from many extreme environments.</title>
        <authorList>
            <person name="Coleine C."/>
            <person name="Stajich J.E."/>
            <person name="Selbmann L."/>
        </authorList>
    </citation>
    <scope>NUCLEOTIDE SEQUENCE [LARGE SCALE GENOMIC DNA]</scope>
    <source>
        <strain evidence="9 10">CCFEE 536</strain>
    </source>
</reference>
<evidence type="ECO:0000256" key="3">
    <source>
        <dbReference type="ARBA" id="ARBA00022692"/>
    </source>
</evidence>
<evidence type="ECO:0000259" key="8">
    <source>
        <dbReference type="PROSITE" id="PS51751"/>
    </source>
</evidence>
<feature type="domain" description="EXPERA" evidence="8">
    <location>
        <begin position="35"/>
        <end position="242"/>
    </location>
</feature>
<keyword evidence="10" id="KW-1185">Reference proteome</keyword>
<feature type="transmembrane region" description="Helical" evidence="7">
    <location>
        <begin position="185"/>
        <end position="204"/>
    </location>
</feature>
<dbReference type="InterPro" id="IPR007905">
    <property type="entry name" value="EBP"/>
</dbReference>
<comment type="similarity">
    <text evidence="2">Belongs to the EBP family.</text>
</comment>
<evidence type="ECO:0000256" key="5">
    <source>
        <dbReference type="ARBA" id="ARBA00023136"/>
    </source>
</evidence>
<proteinExistence type="inferred from homology"/>
<protein>
    <recommendedName>
        <fullName evidence="8">EXPERA domain-containing protein</fullName>
    </recommendedName>
</protein>
<dbReference type="PANTHER" id="PTHR14207">
    <property type="entry name" value="STEROL ISOMERASE"/>
    <property type="match status" value="1"/>
</dbReference>
<evidence type="ECO:0000256" key="1">
    <source>
        <dbReference type="ARBA" id="ARBA00004141"/>
    </source>
</evidence>
<dbReference type="PROSITE" id="PS51751">
    <property type="entry name" value="EXPERA"/>
    <property type="match status" value="1"/>
</dbReference>
<dbReference type="InterPro" id="IPR033118">
    <property type="entry name" value="EXPERA"/>
</dbReference>
<sequence length="267" mass="30227">MKIDTTTVLSLLSTVALLLAAYITSLRLLPRAARKTRLLYIWHLFDALTHFIFEGSFLWNCFCVYSTTSPIAPTSSLLSTLRSALTFVVPGDPAAKSPFLPPDVYFLGRQDRLYGAAYGTGPFSRLWQEYARADRRWGGVDLTVVSLELLTVCVAGPMALMICEMLRRREVRGEGSRRGAGSGKVWFWMVMLATGELYGGFMTFAPEWLSGSPNLDTSNFMYTWVYLFLFNTLWVWFPLWVLYEAYQNINGAFAQTSSLARQHEKLT</sequence>
<keyword evidence="4 6" id="KW-1133">Transmembrane helix</keyword>
<gene>
    <name evidence="9" type="ORF">LTR16_002939</name>
</gene>